<feature type="domain" description="Nudix hydrolase" evidence="7">
    <location>
        <begin position="36"/>
        <end position="167"/>
    </location>
</feature>
<dbReference type="InterPro" id="IPR000086">
    <property type="entry name" value="NUDIX_hydrolase_dom"/>
</dbReference>
<protein>
    <submittedName>
        <fullName evidence="8">NUDIX hydrolase</fullName>
    </submittedName>
</protein>
<dbReference type="EMBL" id="ATHO01000144">
    <property type="protein sequence ID" value="EQB02711.1"/>
    <property type="molecule type" value="Genomic_DNA"/>
</dbReference>
<gene>
    <name evidence="8" type="ORF">L288_16185</name>
</gene>
<keyword evidence="3" id="KW-0479">Metal-binding</keyword>
<keyword evidence="6" id="KW-0464">Manganese</keyword>
<dbReference type="Gene3D" id="3.90.79.10">
    <property type="entry name" value="Nucleoside Triphosphate Pyrophosphohydrolase"/>
    <property type="match status" value="1"/>
</dbReference>
<comment type="cofactor">
    <cofactor evidence="2">
        <name>Mg(2+)</name>
        <dbReference type="ChEBI" id="CHEBI:18420"/>
    </cofactor>
</comment>
<keyword evidence="5" id="KW-0460">Magnesium</keyword>
<evidence type="ECO:0000256" key="3">
    <source>
        <dbReference type="ARBA" id="ARBA00022723"/>
    </source>
</evidence>
<sequence length="202" mass="22240">MLADRLRAALTEGHARDIGIGLSDTRDPRIREDMVLAPAAVLVAITDRPEPGLILTQRAASLRKHAGQVAFPGGRVDEGDADETAAALREAQEEIGLPPRLVDIVGTSDRYHTFTGFDIIPVLGVIPPDLPLTPQASEVAEWFEVPLSYALDPANRLRKPIEFQGEQRHFYEIIWEDKRIWGITAAILANLSRRLNLGRLAA</sequence>
<evidence type="ECO:0000256" key="2">
    <source>
        <dbReference type="ARBA" id="ARBA00001946"/>
    </source>
</evidence>
<comment type="caution">
    <text evidence="8">The sequence shown here is derived from an EMBL/GenBank/DDBJ whole genome shotgun (WGS) entry which is preliminary data.</text>
</comment>
<dbReference type="PANTHER" id="PTHR12992:SF11">
    <property type="entry name" value="MITOCHONDRIAL COENZYME A DIPHOSPHATASE NUDT8"/>
    <property type="match status" value="1"/>
</dbReference>
<dbReference type="InterPro" id="IPR015797">
    <property type="entry name" value="NUDIX_hydrolase-like_dom_sf"/>
</dbReference>
<keyword evidence="9" id="KW-1185">Reference proteome</keyword>
<dbReference type="GO" id="GO:0010945">
    <property type="term" value="F:coenzyme A diphosphatase activity"/>
    <property type="evidence" value="ECO:0007669"/>
    <property type="project" value="InterPro"/>
</dbReference>
<dbReference type="AlphaFoldDB" id="T0GG57"/>
<proteinExistence type="predicted"/>
<keyword evidence="4 8" id="KW-0378">Hydrolase</keyword>
<name>T0GG57_9SPHN</name>
<dbReference type="PANTHER" id="PTHR12992">
    <property type="entry name" value="NUDIX HYDROLASE"/>
    <property type="match status" value="1"/>
</dbReference>
<dbReference type="NCBIfam" id="NF007980">
    <property type="entry name" value="PRK10707.1"/>
    <property type="match status" value="1"/>
</dbReference>
<reference evidence="8 9" key="1">
    <citation type="journal article" date="2013" name="Genome Announc.">
        <title>Draft Genome Sequence of Sphingobium quisquiliarum Strain P25T, a Novel Hexachlorocyclohexane (HCH)-Degrading Bacterium Isolated from an HCH Dumpsite.</title>
        <authorList>
            <person name="Kumar Singh A."/>
            <person name="Sangwan N."/>
            <person name="Sharma A."/>
            <person name="Gupta V."/>
            <person name="Khurana J.P."/>
            <person name="Lal R."/>
        </authorList>
    </citation>
    <scope>NUCLEOTIDE SEQUENCE [LARGE SCALE GENOMIC DNA]</scope>
    <source>
        <strain evidence="8 9">P25</strain>
    </source>
</reference>
<evidence type="ECO:0000313" key="9">
    <source>
        <dbReference type="Proteomes" id="UP000015525"/>
    </source>
</evidence>
<dbReference type="PATRIC" id="fig|1329909.3.peg.3115"/>
<evidence type="ECO:0000256" key="5">
    <source>
        <dbReference type="ARBA" id="ARBA00022842"/>
    </source>
</evidence>
<evidence type="ECO:0000256" key="6">
    <source>
        <dbReference type="ARBA" id="ARBA00023211"/>
    </source>
</evidence>
<dbReference type="SUPFAM" id="SSF55811">
    <property type="entry name" value="Nudix"/>
    <property type="match status" value="1"/>
</dbReference>
<dbReference type="CDD" id="cd03426">
    <property type="entry name" value="NUDIX_CoAse_Nudt7"/>
    <property type="match status" value="1"/>
</dbReference>
<dbReference type="PROSITE" id="PS51462">
    <property type="entry name" value="NUDIX"/>
    <property type="match status" value="1"/>
</dbReference>
<evidence type="ECO:0000256" key="1">
    <source>
        <dbReference type="ARBA" id="ARBA00001936"/>
    </source>
</evidence>
<dbReference type="Pfam" id="PF00293">
    <property type="entry name" value="NUDIX"/>
    <property type="match status" value="1"/>
</dbReference>
<organism evidence="8 9">
    <name type="scientific">Sphingobium quisquiliarum P25</name>
    <dbReference type="NCBI Taxonomy" id="1329909"/>
    <lineage>
        <taxon>Bacteria</taxon>
        <taxon>Pseudomonadati</taxon>
        <taxon>Pseudomonadota</taxon>
        <taxon>Alphaproteobacteria</taxon>
        <taxon>Sphingomonadales</taxon>
        <taxon>Sphingomonadaceae</taxon>
        <taxon>Sphingobium</taxon>
    </lineage>
</organism>
<dbReference type="InterPro" id="IPR045121">
    <property type="entry name" value="CoAse"/>
</dbReference>
<evidence type="ECO:0000313" key="8">
    <source>
        <dbReference type="EMBL" id="EQB02711.1"/>
    </source>
</evidence>
<dbReference type="Proteomes" id="UP000015525">
    <property type="component" value="Unassembled WGS sequence"/>
</dbReference>
<accession>T0GG57</accession>
<evidence type="ECO:0000259" key="7">
    <source>
        <dbReference type="PROSITE" id="PS51462"/>
    </source>
</evidence>
<evidence type="ECO:0000256" key="4">
    <source>
        <dbReference type="ARBA" id="ARBA00022801"/>
    </source>
</evidence>
<comment type="cofactor">
    <cofactor evidence="1">
        <name>Mn(2+)</name>
        <dbReference type="ChEBI" id="CHEBI:29035"/>
    </cofactor>
</comment>
<dbReference type="GO" id="GO:0046872">
    <property type="term" value="F:metal ion binding"/>
    <property type="evidence" value="ECO:0007669"/>
    <property type="project" value="UniProtKB-KW"/>
</dbReference>